<keyword evidence="1" id="KW-0472">Membrane</keyword>
<dbReference type="AlphaFoldDB" id="A0A1N7BEW6"/>
<reference evidence="3" key="1">
    <citation type="submission" date="2017-01" db="EMBL/GenBank/DDBJ databases">
        <authorList>
            <person name="Varghese N."/>
            <person name="Submissions S."/>
        </authorList>
    </citation>
    <scope>NUCLEOTIDE SEQUENCE [LARGE SCALE GENOMIC DNA]</scope>
    <source>
        <strain evidence="3">CGMCC 1.7737</strain>
    </source>
</reference>
<evidence type="ECO:0000313" key="3">
    <source>
        <dbReference type="Proteomes" id="UP000186914"/>
    </source>
</evidence>
<name>A0A1N7BEW6_9EURY</name>
<evidence type="ECO:0000313" key="2">
    <source>
        <dbReference type="EMBL" id="SIR49907.1"/>
    </source>
</evidence>
<keyword evidence="1" id="KW-1133">Transmembrane helix</keyword>
<organism evidence="2 3">
    <name type="scientific">Haladaptatus litoreus</name>
    <dbReference type="NCBI Taxonomy" id="553468"/>
    <lineage>
        <taxon>Archaea</taxon>
        <taxon>Methanobacteriati</taxon>
        <taxon>Methanobacteriota</taxon>
        <taxon>Stenosarchaea group</taxon>
        <taxon>Halobacteria</taxon>
        <taxon>Halobacteriales</taxon>
        <taxon>Haladaptataceae</taxon>
        <taxon>Haladaptatus</taxon>
    </lineage>
</organism>
<feature type="transmembrane region" description="Helical" evidence="1">
    <location>
        <begin position="44"/>
        <end position="61"/>
    </location>
</feature>
<gene>
    <name evidence="2" type="ORF">SAMN05421858_2517</name>
</gene>
<feature type="transmembrane region" description="Helical" evidence="1">
    <location>
        <begin position="6"/>
        <end position="32"/>
    </location>
</feature>
<accession>A0A1N7BEW6</accession>
<feature type="transmembrane region" description="Helical" evidence="1">
    <location>
        <begin position="73"/>
        <end position="94"/>
    </location>
</feature>
<keyword evidence="3" id="KW-1185">Reference proteome</keyword>
<evidence type="ECO:0000256" key="1">
    <source>
        <dbReference type="SAM" id="Phobius"/>
    </source>
</evidence>
<proteinExistence type="predicted"/>
<keyword evidence="1" id="KW-0812">Transmembrane</keyword>
<protein>
    <submittedName>
        <fullName evidence="2">Uncharacterized protein</fullName>
    </submittedName>
</protein>
<sequence>MDMSVPLILGFSNASTGAILGGTWCVILGVGLFRYRTGTYARRWLYRLLSLSLIWISYSLFQITSAFEGITDAVIVLLGVGLLLLGLVMGVRWWQSRSDGESQKTAG</sequence>
<dbReference type="Proteomes" id="UP000186914">
    <property type="component" value="Unassembled WGS sequence"/>
</dbReference>
<dbReference type="EMBL" id="FTNO01000002">
    <property type="protein sequence ID" value="SIR49907.1"/>
    <property type="molecule type" value="Genomic_DNA"/>
</dbReference>